<dbReference type="AlphaFoldDB" id="A0A1M4YU00"/>
<dbReference type="SUPFAM" id="SSF54427">
    <property type="entry name" value="NTF2-like"/>
    <property type="match status" value="1"/>
</dbReference>
<proteinExistence type="predicted"/>
<evidence type="ECO:0000256" key="1">
    <source>
        <dbReference type="SAM" id="SignalP"/>
    </source>
</evidence>
<feature type="signal peptide" evidence="1">
    <location>
        <begin position="1"/>
        <end position="19"/>
    </location>
</feature>
<organism evidence="2 3">
    <name type="scientific">Flavisolibacter ginsengisoli DSM 18119</name>
    <dbReference type="NCBI Taxonomy" id="1121884"/>
    <lineage>
        <taxon>Bacteria</taxon>
        <taxon>Pseudomonadati</taxon>
        <taxon>Bacteroidota</taxon>
        <taxon>Chitinophagia</taxon>
        <taxon>Chitinophagales</taxon>
        <taxon>Chitinophagaceae</taxon>
        <taxon>Flavisolibacter</taxon>
    </lineage>
</organism>
<accession>A0A1M4YU00</accession>
<dbReference type="InterPro" id="IPR032710">
    <property type="entry name" value="NTF2-like_dom_sf"/>
</dbReference>
<keyword evidence="3" id="KW-1185">Reference proteome</keyword>
<dbReference type="InterPro" id="IPR039437">
    <property type="entry name" value="FrzH/put_lumazine-bd"/>
</dbReference>
<sequence>MKLIYIVLTFLCSSIVCKAQDDEIVAIKQTINNLFEGMRKSDTSLLRSAFSEGAIMQTVNKNQDGIVTIQTEPLDSFIHLIARPHSVIYDERITFDVIKVDNELAIAWTPYKFYLGEKFSHCGVDSYQLVKIKGVWKIQYLIDTRRKEKCL</sequence>
<evidence type="ECO:0000313" key="2">
    <source>
        <dbReference type="EMBL" id="SHF09027.1"/>
    </source>
</evidence>
<keyword evidence="1" id="KW-0732">Signal</keyword>
<feature type="chain" id="PRO_5012861103" evidence="1">
    <location>
        <begin position="20"/>
        <end position="151"/>
    </location>
</feature>
<name>A0A1M4YU00_9BACT</name>
<dbReference type="Proteomes" id="UP000184048">
    <property type="component" value="Unassembled WGS sequence"/>
</dbReference>
<protein>
    <submittedName>
        <fullName evidence="2">Putative lumazine-binding</fullName>
    </submittedName>
</protein>
<gene>
    <name evidence="2" type="ORF">SAMN02745131_01754</name>
</gene>
<dbReference type="RefSeq" id="WP_175546041.1">
    <property type="nucleotide sequence ID" value="NZ_FQUU01000006.1"/>
</dbReference>
<reference evidence="2 3" key="1">
    <citation type="submission" date="2016-11" db="EMBL/GenBank/DDBJ databases">
        <authorList>
            <person name="Jaros S."/>
            <person name="Januszkiewicz K."/>
            <person name="Wedrychowicz H."/>
        </authorList>
    </citation>
    <scope>NUCLEOTIDE SEQUENCE [LARGE SCALE GENOMIC DNA]</scope>
    <source>
        <strain evidence="2 3">DSM 18119</strain>
    </source>
</reference>
<evidence type="ECO:0000313" key="3">
    <source>
        <dbReference type="Proteomes" id="UP000184048"/>
    </source>
</evidence>
<dbReference type="EMBL" id="FQUU01000006">
    <property type="protein sequence ID" value="SHF09027.1"/>
    <property type="molecule type" value="Genomic_DNA"/>
</dbReference>
<dbReference type="Gene3D" id="3.10.450.50">
    <property type="match status" value="1"/>
</dbReference>
<dbReference type="Pfam" id="PF12893">
    <property type="entry name" value="Lumazine_bd_2"/>
    <property type="match status" value="1"/>
</dbReference>
<dbReference type="STRING" id="1121884.SAMN02745131_01754"/>